<comment type="caution">
    <text evidence="1">The sequence shown here is derived from an EMBL/GenBank/DDBJ whole genome shotgun (WGS) entry which is preliminary data.</text>
</comment>
<proteinExistence type="predicted"/>
<reference evidence="1" key="1">
    <citation type="submission" date="2021-06" db="EMBL/GenBank/DDBJ databases">
        <authorList>
            <person name="Kallberg Y."/>
            <person name="Tangrot J."/>
            <person name="Rosling A."/>
        </authorList>
    </citation>
    <scope>NUCLEOTIDE SEQUENCE</scope>
    <source>
        <strain evidence="1">IL203A</strain>
    </source>
</reference>
<feature type="non-terminal residue" evidence="1">
    <location>
        <position position="1"/>
    </location>
</feature>
<name>A0ACA9LRV3_9GLOM</name>
<organism evidence="1 2">
    <name type="scientific">Dentiscutata heterogama</name>
    <dbReference type="NCBI Taxonomy" id="1316150"/>
    <lineage>
        <taxon>Eukaryota</taxon>
        <taxon>Fungi</taxon>
        <taxon>Fungi incertae sedis</taxon>
        <taxon>Mucoromycota</taxon>
        <taxon>Glomeromycotina</taxon>
        <taxon>Glomeromycetes</taxon>
        <taxon>Diversisporales</taxon>
        <taxon>Gigasporaceae</taxon>
        <taxon>Dentiscutata</taxon>
    </lineage>
</organism>
<dbReference type="Proteomes" id="UP000789702">
    <property type="component" value="Unassembled WGS sequence"/>
</dbReference>
<keyword evidence="2" id="KW-1185">Reference proteome</keyword>
<evidence type="ECO:0000313" key="2">
    <source>
        <dbReference type="Proteomes" id="UP000789702"/>
    </source>
</evidence>
<dbReference type="EMBL" id="CAJVPU010004820">
    <property type="protein sequence ID" value="CAG8538628.1"/>
    <property type="molecule type" value="Genomic_DNA"/>
</dbReference>
<evidence type="ECO:0000313" key="1">
    <source>
        <dbReference type="EMBL" id="CAG8538628.1"/>
    </source>
</evidence>
<accession>A0ACA9LRV3</accession>
<gene>
    <name evidence="1" type="ORF">DHETER_LOCUS4702</name>
</gene>
<protein>
    <submittedName>
        <fullName evidence="1">14188_t:CDS:1</fullName>
    </submittedName>
</protein>
<sequence>AQVKGHPILLMLDSGSSGCIVSANFLKDKDISIDRSSTVVMIGVHGEQKCPLGKIDKFLITVGDKIITLRAIITDAGNYTDKNIDKYCKPANINKRIKKKRNSATSDKSIEEEKYTSEEETESEKDKSNENKEY</sequence>